<keyword evidence="5" id="KW-1133">Transmembrane helix</keyword>
<dbReference type="STRING" id="33114.A0A2G2UW79"/>
<feature type="region of interest" description="Disordered" evidence="4">
    <location>
        <begin position="149"/>
        <end position="274"/>
    </location>
</feature>
<dbReference type="PANTHER" id="PTHR23213">
    <property type="entry name" value="FORMIN-RELATED"/>
    <property type="match status" value="1"/>
</dbReference>
<evidence type="ECO:0000256" key="3">
    <source>
        <dbReference type="SAM" id="Coils"/>
    </source>
</evidence>
<evidence type="ECO:0000256" key="2">
    <source>
        <dbReference type="RuleBase" id="RU361260"/>
    </source>
</evidence>
<proteinExistence type="inferred from homology"/>
<evidence type="ECO:0000256" key="4">
    <source>
        <dbReference type="SAM" id="MobiDB-lite"/>
    </source>
</evidence>
<feature type="transmembrane region" description="Helical" evidence="5">
    <location>
        <begin position="20"/>
        <end position="40"/>
    </location>
</feature>
<dbReference type="InterPro" id="IPR015425">
    <property type="entry name" value="FH2_Formin"/>
</dbReference>
<feature type="region of interest" description="Disordered" evidence="4">
    <location>
        <begin position="322"/>
        <end position="342"/>
    </location>
</feature>
<keyword evidence="5" id="KW-0472">Membrane</keyword>
<dbReference type="AlphaFoldDB" id="A0A2G2UW79"/>
<dbReference type="SMART" id="SM00498">
    <property type="entry name" value="FH2"/>
    <property type="match status" value="1"/>
</dbReference>
<comment type="caution">
    <text evidence="7">The sequence shown here is derived from an EMBL/GenBank/DDBJ whole genome shotgun (WGS) entry which is preliminary data.</text>
</comment>
<keyword evidence="3" id="KW-0175">Coiled coil</keyword>
<protein>
    <recommendedName>
        <fullName evidence="2">Formin-like protein</fullName>
    </recommendedName>
</protein>
<dbReference type="GO" id="GO:0045010">
    <property type="term" value="P:actin nucleation"/>
    <property type="evidence" value="ECO:0007669"/>
    <property type="project" value="InterPro"/>
</dbReference>
<reference evidence="8" key="2">
    <citation type="journal article" date="2017" name="J. Anim. Genet.">
        <title>Multiple reference genome sequences of hot pepper reveal the massive evolution of plant disease resistance genes by retroduplication.</title>
        <authorList>
            <person name="Kim S."/>
            <person name="Park J."/>
            <person name="Yeom S.-I."/>
            <person name="Kim Y.-M."/>
            <person name="Seo E."/>
            <person name="Kim K.-T."/>
            <person name="Kim M.-S."/>
            <person name="Lee J.M."/>
            <person name="Cheong K."/>
            <person name="Shin H.-S."/>
            <person name="Kim S.-B."/>
            <person name="Han K."/>
            <person name="Lee J."/>
            <person name="Park M."/>
            <person name="Lee H.-A."/>
            <person name="Lee H.-Y."/>
            <person name="Lee Y."/>
            <person name="Oh S."/>
            <person name="Lee J.H."/>
            <person name="Choi E."/>
            <person name="Choi E."/>
            <person name="Lee S.E."/>
            <person name="Jeon J."/>
            <person name="Kim H."/>
            <person name="Choi G."/>
            <person name="Song H."/>
            <person name="Lee J."/>
            <person name="Lee S.-C."/>
            <person name="Kwon J.-K."/>
            <person name="Lee H.-Y."/>
            <person name="Koo N."/>
            <person name="Hong Y."/>
            <person name="Kim R.W."/>
            <person name="Kang W.-H."/>
            <person name="Huh J.H."/>
            <person name="Kang B.-C."/>
            <person name="Yang T.-J."/>
            <person name="Lee Y.-H."/>
            <person name="Bennetzen J.L."/>
            <person name="Choi D."/>
        </authorList>
    </citation>
    <scope>NUCLEOTIDE SEQUENCE [LARGE SCALE GENOMIC DNA]</scope>
    <source>
        <strain evidence="8">cv. PBC81</strain>
    </source>
</reference>
<keyword evidence="8" id="KW-1185">Reference proteome</keyword>
<dbReference type="PROSITE" id="PS51444">
    <property type="entry name" value="FH2"/>
    <property type="match status" value="1"/>
</dbReference>
<feature type="compositionally biased region" description="Low complexity" evidence="4">
    <location>
        <begin position="329"/>
        <end position="340"/>
    </location>
</feature>
<feature type="domain" description="FH2" evidence="6">
    <location>
        <begin position="270"/>
        <end position="703"/>
    </location>
</feature>
<feature type="compositionally biased region" description="Basic and acidic residues" evidence="4">
    <location>
        <begin position="257"/>
        <end position="274"/>
    </location>
</feature>
<dbReference type="Pfam" id="PF02181">
    <property type="entry name" value="FH2"/>
    <property type="match status" value="1"/>
</dbReference>
<comment type="similarity">
    <text evidence="1">Belongs to the formin-like family. Class-I subfamily.</text>
</comment>
<sequence>MNTPGPPPTHSSQNKVVLKAVIAAVLTTLIVAGILFYLFYRYYVLRRWKKNKLNSSFRREVPHQEFQQGGALKGLIVDENGLDVIYWRRFEGRQLGSCFSKVWVNHMDEEEEKKIDSGRGQSVSSSDHIQEIPLLQNCSNVDSYEKKEAITESQQTINSHSVASRSSPRQPSTALQFQQKEVITPSQQAVVSSQSPPQPPIPPPPPPPPLPVKRITKAPTPPNAGKIKPSPPPPPPPKGGALSSPIKPPIAPRGKGSRQEKAEAQNDDKSKDNCEIQVKLRPLHWDKVVANADHSMVWDEINNGSFRFEDDLMEVLFGYNATSKRTPQGNNSATTSSGSSKLAQPTQMFILDPRKSQNTAIVLKSLSISHKEILDALQEGQGLSVDTLEKLTKIHPTEEETLKILQFDGNIRKLADAESFLYQMLKAFPSAFKRFNAMLFRSSYDPEILNLKENLQTIELSCKELRTSRIFLRLLEAILKAGNRMNAGTARGNAQGFNLTALQKLSYVKSNDGKTTLLHFVVEQVICSEGKRRLINKGSEEDNEDSDRKKEKVDKDTQHLMLGLPVLQGLGLAFSNVKKAATIDYDSFINTCPNLTTRVNDVRQLITCCGNAERDQFVRETKGFLEECEEELKVIREEQTRVMELVKRTTEYYQAGSSKNTQSLQLFAIVKDFLDMVDKVCVDITKKVQKKNASSIESSPPRLPTPRAPVRFRNLKTYFTPEIKYHSNMLVHPAPSRKDNELSYLKPDKRLFIPCCSGIRIR</sequence>
<evidence type="ECO:0000313" key="7">
    <source>
        <dbReference type="EMBL" id="PHT24937.1"/>
    </source>
</evidence>
<dbReference type="PANTHER" id="PTHR23213:SF273">
    <property type="entry name" value="FORMIN-LIKE PROTEIN"/>
    <property type="match status" value="1"/>
</dbReference>
<dbReference type="Gene3D" id="1.20.58.2220">
    <property type="entry name" value="Formin, FH2 domain"/>
    <property type="match status" value="1"/>
</dbReference>
<evidence type="ECO:0000259" key="6">
    <source>
        <dbReference type="PROSITE" id="PS51444"/>
    </source>
</evidence>
<reference evidence="7 8" key="1">
    <citation type="journal article" date="2017" name="Genome Biol.">
        <title>New reference genome sequences of hot pepper reveal the massive evolution of plant disease-resistance genes by retroduplication.</title>
        <authorList>
            <person name="Kim S."/>
            <person name="Park J."/>
            <person name="Yeom S.I."/>
            <person name="Kim Y.M."/>
            <person name="Seo E."/>
            <person name="Kim K.T."/>
            <person name="Kim M.S."/>
            <person name="Lee J.M."/>
            <person name="Cheong K."/>
            <person name="Shin H.S."/>
            <person name="Kim S.B."/>
            <person name="Han K."/>
            <person name="Lee J."/>
            <person name="Park M."/>
            <person name="Lee H.A."/>
            <person name="Lee H.Y."/>
            <person name="Lee Y."/>
            <person name="Oh S."/>
            <person name="Lee J.H."/>
            <person name="Choi E."/>
            <person name="Choi E."/>
            <person name="Lee S.E."/>
            <person name="Jeon J."/>
            <person name="Kim H."/>
            <person name="Choi G."/>
            <person name="Song H."/>
            <person name="Lee J."/>
            <person name="Lee S.C."/>
            <person name="Kwon J.K."/>
            <person name="Lee H.Y."/>
            <person name="Koo N."/>
            <person name="Hong Y."/>
            <person name="Kim R.W."/>
            <person name="Kang W.H."/>
            <person name="Huh J.H."/>
            <person name="Kang B.C."/>
            <person name="Yang T.J."/>
            <person name="Lee Y.H."/>
            <person name="Bennetzen J.L."/>
            <person name="Choi D."/>
        </authorList>
    </citation>
    <scope>NUCLEOTIDE SEQUENCE [LARGE SCALE GENOMIC DNA]</scope>
    <source>
        <strain evidence="8">cv. PBC81</strain>
    </source>
</reference>
<evidence type="ECO:0000256" key="5">
    <source>
        <dbReference type="SAM" id="Phobius"/>
    </source>
</evidence>
<evidence type="ECO:0000313" key="8">
    <source>
        <dbReference type="Proteomes" id="UP000224567"/>
    </source>
</evidence>
<dbReference type="InterPro" id="IPR042201">
    <property type="entry name" value="FH2_Formin_sf"/>
</dbReference>
<name>A0A2G2UW79_CAPBA</name>
<dbReference type="GO" id="GO:0051015">
    <property type="term" value="F:actin filament binding"/>
    <property type="evidence" value="ECO:0007669"/>
    <property type="project" value="InterPro"/>
</dbReference>
<accession>A0A2G2UW79</accession>
<feature type="compositionally biased region" description="Pro residues" evidence="4">
    <location>
        <begin position="196"/>
        <end position="211"/>
    </location>
</feature>
<feature type="compositionally biased region" description="Polar residues" evidence="4">
    <location>
        <begin position="151"/>
        <end position="181"/>
    </location>
</feature>
<dbReference type="EMBL" id="MLFT02004160">
    <property type="protein sequence ID" value="PHT24937.1"/>
    <property type="molecule type" value="Genomic_DNA"/>
</dbReference>
<dbReference type="OrthoDB" id="1668162at2759"/>
<feature type="compositionally biased region" description="Low complexity" evidence="4">
    <location>
        <begin position="185"/>
        <end position="195"/>
    </location>
</feature>
<evidence type="ECO:0000256" key="1">
    <source>
        <dbReference type="ARBA" id="ARBA00025793"/>
    </source>
</evidence>
<keyword evidence="5" id="KW-0812">Transmembrane</keyword>
<feature type="coiled-coil region" evidence="3">
    <location>
        <begin position="618"/>
        <end position="645"/>
    </location>
</feature>
<organism evidence="7 8">
    <name type="scientific">Capsicum baccatum</name>
    <name type="common">Peruvian pepper</name>
    <dbReference type="NCBI Taxonomy" id="33114"/>
    <lineage>
        <taxon>Eukaryota</taxon>
        <taxon>Viridiplantae</taxon>
        <taxon>Streptophyta</taxon>
        <taxon>Embryophyta</taxon>
        <taxon>Tracheophyta</taxon>
        <taxon>Spermatophyta</taxon>
        <taxon>Magnoliopsida</taxon>
        <taxon>eudicotyledons</taxon>
        <taxon>Gunneridae</taxon>
        <taxon>Pentapetalae</taxon>
        <taxon>asterids</taxon>
        <taxon>lamiids</taxon>
        <taxon>Solanales</taxon>
        <taxon>Solanaceae</taxon>
        <taxon>Solanoideae</taxon>
        <taxon>Capsiceae</taxon>
        <taxon>Capsicum</taxon>
    </lineage>
</organism>
<dbReference type="InterPro" id="IPR027643">
    <property type="entry name" value="Formin-like_plant"/>
</dbReference>
<dbReference type="SUPFAM" id="SSF101447">
    <property type="entry name" value="Formin homology 2 domain (FH2 domain)"/>
    <property type="match status" value="1"/>
</dbReference>
<dbReference type="Proteomes" id="UP000224567">
    <property type="component" value="Unassembled WGS sequence"/>
</dbReference>
<feature type="compositionally biased region" description="Pro residues" evidence="4">
    <location>
        <begin position="229"/>
        <end position="238"/>
    </location>
</feature>
<gene>
    <name evidence="7" type="ORF">CQW23_35409</name>
</gene>